<dbReference type="Proteomes" id="UP000530320">
    <property type="component" value="Unassembled WGS sequence"/>
</dbReference>
<dbReference type="Gene3D" id="2.40.170.20">
    <property type="entry name" value="TonB-dependent receptor, beta-barrel domain"/>
    <property type="match status" value="1"/>
</dbReference>
<evidence type="ECO:0000256" key="7">
    <source>
        <dbReference type="ARBA" id="ARBA00022729"/>
    </source>
</evidence>
<evidence type="ECO:0000313" key="19">
    <source>
        <dbReference type="Proteomes" id="UP000530320"/>
    </source>
</evidence>
<evidence type="ECO:0000256" key="6">
    <source>
        <dbReference type="ARBA" id="ARBA00022692"/>
    </source>
</evidence>
<dbReference type="PANTHER" id="PTHR32552:SF68">
    <property type="entry name" value="FERRICHROME OUTER MEMBRANE TRANSPORTER_PHAGE RECEPTOR"/>
    <property type="match status" value="1"/>
</dbReference>
<keyword evidence="5" id="KW-0410">Iron transport</keyword>
<proteinExistence type="inferred from homology"/>
<feature type="domain" description="Secretin/TonB short N-terminal" evidence="17">
    <location>
        <begin position="66"/>
        <end position="117"/>
    </location>
</feature>
<evidence type="ECO:0000256" key="16">
    <source>
        <dbReference type="SAM" id="SignalP"/>
    </source>
</evidence>
<dbReference type="PROSITE" id="PS52016">
    <property type="entry name" value="TONB_DEPENDENT_REC_3"/>
    <property type="match status" value="1"/>
</dbReference>
<dbReference type="GO" id="GO:0015891">
    <property type="term" value="P:siderophore transport"/>
    <property type="evidence" value="ECO:0007669"/>
    <property type="project" value="InterPro"/>
</dbReference>
<dbReference type="InterPro" id="IPR000531">
    <property type="entry name" value="Beta-barrel_TonB"/>
</dbReference>
<evidence type="ECO:0000256" key="8">
    <source>
        <dbReference type="ARBA" id="ARBA00023004"/>
    </source>
</evidence>
<dbReference type="Gene3D" id="2.170.130.10">
    <property type="entry name" value="TonB-dependent receptor, plug domain"/>
    <property type="match status" value="1"/>
</dbReference>
<evidence type="ECO:0000256" key="1">
    <source>
        <dbReference type="ARBA" id="ARBA00004571"/>
    </source>
</evidence>
<gene>
    <name evidence="18" type="ORF">HLH44_07215</name>
</gene>
<dbReference type="InterPro" id="IPR012910">
    <property type="entry name" value="Plug_dom"/>
</dbReference>
<name>A0A7W4JYU0_9PROT</name>
<dbReference type="InterPro" id="IPR011662">
    <property type="entry name" value="Secretin/TonB_short_N"/>
</dbReference>
<dbReference type="SUPFAM" id="SSF56935">
    <property type="entry name" value="Porins"/>
    <property type="match status" value="1"/>
</dbReference>
<comment type="subcellular location">
    <subcellularLocation>
        <location evidence="1 14">Cell outer membrane</location>
        <topology evidence="1 14">Multi-pass membrane protein</topology>
    </subcellularLocation>
</comment>
<evidence type="ECO:0000256" key="3">
    <source>
        <dbReference type="ARBA" id="ARBA00022448"/>
    </source>
</evidence>
<dbReference type="AlphaFoldDB" id="A0A7W4JYU0"/>
<keyword evidence="12 18" id="KW-0675">Receptor</keyword>
<dbReference type="InterPro" id="IPR036942">
    <property type="entry name" value="Beta-barrel_TonB_sf"/>
</dbReference>
<evidence type="ECO:0000256" key="4">
    <source>
        <dbReference type="ARBA" id="ARBA00022452"/>
    </source>
</evidence>
<evidence type="ECO:0000256" key="13">
    <source>
        <dbReference type="ARBA" id="ARBA00023237"/>
    </source>
</evidence>
<accession>A0A7W4JYU0</accession>
<keyword evidence="10 15" id="KW-0798">TonB box</keyword>
<dbReference type="InterPro" id="IPR037066">
    <property type="entry name" value="Plug_dom_sf"/>
</dbReference>
<organism evidence="18 19">
    <name type="scientific">Gluconacetobacter dulcium</name>
    <dbReference type="NCBI Taxonomy" id="2729096"/>
    <lineage>
        <taxon>Bacteria</taxon>
        <taxon>Pseudomonadati</taxon>
        <taxon>Pseudomonadota</taxon>
        <taxon>Alphaproteobacteria</taxon>
        <taxon>Acetobacterales</taxon>
        <taxon>Acetobacteraceae</taxon>
        <taxon>Gluconacetobacter</taxon>
    </lineage>
</organism>
<dbReference type="EMBL" id="JABEQP010000003">
    <property type="protein sequence ID" value="MBB2197253.1"/>
    <property type="molecule type" value="Genomic_DNA"/>
</dbReference>
<dbReference type="RefSeq" id="WP_183008687.1">
    <property type="nucleotide sequence ID" value="NZ_JABEQP010000003.1"/>
</dbReference>
<dbReference type="InterPro" id="IPR039426">
    <property type="entry name" value="TonB-dep_rcpt-like"/>
</dbReference>
<evidence type="ECO:0000256" key="11">
    <source>
        <dbReference type="ARBA" id="ARBA00023136"/>
    </source>
</evidence>
<sequence length="848" mass="93311">MFPTTIDHRKGGLGSLAACLLLATACLPPVAAHAAPAAQAASRQSYNIPAGPLAVALNRFSETSNIQLVYDASLTRNLPSPGIRGTMTPAEALSRLLTGSGLSYNFTDGQTVVLAKAGAAIALGPVRVAGTTRQSPTGPGVGYVAENTMAGTKTDTSIMEIPNSIYVITKQEMVDQQAQNVQEALRYSPGIYAEPNGTYGNNAPSTGNGSTTMKQRGFSSSQFVDGLLTNSGSAGETQFLERVEVVNGPASVMYGQTTPGGMIAMSLKKPTDTPLHQVSLGFGNWGRYEATFDLSDKITKSGNVRYRIAAIGVTQGTQTHYIDYHRVGVLPSITWDIDRKTSLTLLGEYMYTPGDGANYSGQFPENGSLFPGPQGRIPRSTFYGARNYNETDATDAMFEYLFRHTFNKYIEFNQTFRWEKSDTIGNELSDSSVISSTQRELGEWGPGIDRNKTIALDSRLTGKIDTGPLSHTWVVGSDFREYSYDNIQTIDNTSDIVTDIYNPHTVYTPCLDLHSTKCSDYKGVYIGNSFQEGVYFQDQIKWRGLSILLGGREDWVTYDNSKSWGVDNENADHTLTYYPPSGSPMSQHAFTWRAGLDYQFKFGLAPYFSYSTSFIPQISTNFQGQPFAPLTGQQLEAGLKYKVPNKDILLTAAAFHIDENHYLITDPAHSGYSEDAGRVRSQGFEAAANANVTRNLRLVASYTYTDIRFAKTNKMARRFDPYTQSQYGNALSQQGMSVPYVPRNMFSFFTNYRLPSQAMKGFEINFGARYVGFTYSDSVESYKTRPYVLFDAGASYDFGQRFSLLKGLRAQLAMSNLANTYYVTSCSSGFGCYVGQGRRVYGNLTYNW</sequence>
<evidence type="ECO:0000259" key="17">
    <source>
        <dbReference type="SMART" id="SM00965"/>
    </source>
</evidence>
<evidence type="ECO:0000256" key="2">
    <source>
        <dbReference type="ARBA" id="ARBA00009810"/>
    </source>
</evidence>
<feature type="signal peptide" evidence="16">
    <location>
        <begin position="1"/>
        <end position="34"/>
    </location>
</feature>
<reference evidence="18 19" key="1">
    <citation type="submission" date="2020-04" db="EMBL/GenBank/DDBJ databases">
        <title>Description of novel Gluconacetobacter.</title>
        <authorList>
            <person name="Sombolestani A."/>
        </authorList>
    </citation>
    <scope>NUCLEOTIDE SEQUENCE [LARGE SCALE GENOMIC DNA]</scope>
    <source>
        <strain evidence="18 19">LMG 22058</strain>
    </source>
</reference>
<evidence type="ECO:0000313" key="18">
    <source>
        <dbReference type="EMBL" id="MBB2197253.1"/>
    </source>
</evidence>
<dbReference type="PANTHER" id="PTHR32552">
    <property type="entry name" value="FERRICHROME IRON RECEPTOR-RELATED"/>
    <property type="match status" value="1"/>
</dbReference>
<dbReference type="CDD" id="cd01347">
    <property type="entry name" value="ligand_gated_channel"/>
    <property type="match status" value="1"/>
</dbReference>
<dbReference type="Pfam" id="PF07660">
    <property type="entry name" value="STN"/>
    <property type="match status" value="1"/>
</dbReference>
<evidence type="ECO:0000256" key="5">
    <source>
        <dbReference type="ARBA" id="ARBA00022496"/>
    </source>
</evidence>
<keyword evidence="7 16" id="KW-0732">Signal</keyword>
<evidence type="ECO:0000256" key="12">
    <source>
        <dbReference type="ARBA" id="ARBA00023170"/>
    </source>
</evidence>
<evidence type="ECO:0000256" key="14">
    <source>
        <dbReference type="PROSITE-ProRule" id="PRU01360"/>
    </source>
</evidence>
<keyword evidence="8" id="KW-0408">Iron</keyword>
<dbReference type="GO" id="GO:0015344">
    <property type="term" value="F:siderophore uptake transmembrane transporter activity"/>
    <property type="evidence" value="ECO:0007669"/>
    <property type="project" value="TreeGrafter"/>
</dbReference>
<comment type="similarity">
    <text evidence="2 14 15">Belongs to the TonB-dependent receptor family.</text>
</comment>
<dbReference type="GO" id="GO:0009279">
    <property type="term" value="C:cell outer membrane"/>
    <property type="evidence" value="ECO:0007669"/>
    <property type="project" value="UniProtKB-SubCell"/>
</dbReference>
<keyword evidence="13 14" id="KW-0998">Cell outer membrane</keyword>
<keyword evidence="6 14" id="KW-0812">Transmembrane</keyword>
<dbReference type="Gene3D" id="3.55.50.30">
    <property type="match status" value="1"/>
</dbReference>
<keyword evidence="9" id="KW-0406">Ion transport</keyword>
<dbReference type="Pfam" id="PF00593">
    <property type="entry name" value="TonB_dep_Rec_b-barrel"/>
    <property type="match status" value="1"/>
</dbReference>
<dbReference type="Pfam" id="PF07715">
    <property type="entry name" value="Plug"/>
    <property type="match status" value="1"/>
</dbReference>
<evidence type="ECO:0000256" key="10">
    <source>
        <dbReference type="ARBA" id="ARBA00023077"/>
    </source>
</evidence>
<dbReference type="NCBIfam" id="TIGR01783">
    <property type="entry name" value="TonB-siderophor"/>
    <property type="match status" value="1"/>
</dbReference>
<comment type="caution">
    <text evidence="18">The sequence shown here is derived from an EMBL/GenBank/DDBJ whole genome shotgun (WGS) entry which is preliminary data.</text>
</comment>
<dbReference type="InterPro" id="IPR010105">
    <property type="entry name" value="TonB_sidphr_rcpt"/>
</dbReference>
<evidence type="ECO:0000256" key="15">
    <source>
        <dbReference type="RuleBase" id="RU003357"/>
    </source>
</evidence>
<feature type="chain" id="PRO_5031003673" evidence="16">
    <location>
        <begin position="35"/>
        <end position="848"/>
    </location>
</feature>
<dbReference type="SMART" id="SM00965">
    <property type="entry name" value="STN"/>
    <property type="match status" value="1"/>
</dbReference>
<dbReference type="GO" id="GO:0038023">
    <property type="term" value="F:signaling receptor activity"/>
    <property type="evidence" value="ECO:0007669"/>
    <property type="project" value="InterPro"/>
</dbReference>
<protein>
    <submittedName>
        <fullName evidence="18">TonB-dependent siderophore receptor</fullName>
    </submittedName>
</protein>
<keyword evidence="3 14" id="KW-0813">Transport</keyword>
<evidence type="ECO:0000256" key="9">
    <source>
        <dbReference type="ARBA" id="ARBA00023065"/>
    </source>
</evidence>
<keyword evidence="4 14" id="KW-1134">Transmembrane beta strand</keyword>
<keyword evidence="11 14" id="KW-0472">Membrane</keyword>